<dbReference type="Gene3D" id="1.20.1070.10">
    <property type="entry name" value="Rhodopsin 7-helix transmembrane proteins"/>
    <property type="match status" value="1"/>
</dbReference>
<dbReference type="Proteomes" id="UP001591681">
    <property type="component" value="Unassembled WGS sequence"/>
</dbReference>
<keyword evidence="7" id="KW-0297">G-protein coupled receptor</keyword>
<dbReference type="InterPro" id="IPR001879">
    <property type="entry name" value="GPCR_2_extracellular_dom"/>
</dbReference>
<evidence type="ECO:0000256" key="10">
    <source>
        <dbReference type="ARBA" id="ARBA00023170"/>
    </source>
</evidence>
<dbReference type="Pfam" id="PF00002">
    <property type="entry name" value="7tm_2"/>
    <property type="match status" value="1"/>
</dbReference>
<evidence type="ECO:0000313" key="18">
    <source>
        <dbReference type="Proteomes" id="UP001591681"/>
    </source>
</evidence>
<name>A0ABD1JRE3_9TELE</name>
<dbReference type="SUPFAM" id="SSF111418">
    <property type="entry name" value="Hormone receptor domain"/>
    <property type="match status" value="1"/>
</dbReference>
<feature type="domain" description="G-protein coupled receptors family 2 profile 1" evidence="15">
    <location>
        <begin position="21"/>
        <end position="82"/>
    </location>
</feature>
<keyword evidence="9" id="KW-1015">Disulfide bond</keyword>
<dbReference type="SUPFAM" id="SSF81321">
    <property type="entry name" value="Family A G protein-coupled receptor-like"/>
    <property type="match status" value="1"/>
</dbReference>
<keyword evidence="4 14" id="KW-0812">Transmembrane</keyword>
<feature type="transmembrane region" description="Helical" evidence="14">
    <location>
        <begin position="151"/>
        <end position="174"/>
    </location>
</feature>
<reference evidence="17 18" key="1">
    <citation type="submission" date="2024-09" db="EMBL/GenBank/DDBJ databases">
        <title>A chromosome-level genome assembly of Gray's grenadier anchovy, Coilia grayii.</title>
        <authorList>
            <person name="Fu Z."/>
        </authorList>
    </citation>
    <scope>NUCLEOTIDE SEQUENCE [LARGE SCALE GENOMIC DNA]</scope>
    <source>
        <strain evidence="17">G4</strain>
        <tissue evidence="17">Muscle</tissue>
    </source>
</reference>
<dbReference type="InterPro" id="IPR050332">
    <property type="entry name" value="GPCR_2"/>
</dbReference>
<evidence type="ECO:0000256" key="13">
    <source>
        <dbReference type="SAM" id="MobiDB-lite"/>
    </source>
</evidence>
<organism evidence="17 18">
    <name type="scientific">Coilia grayii</name>
    <name type="common">Gray's grenadier anchovy</name>
    <dbReference type="NCBI Taxonomy" id="363190"/>
    <lineage>
        <taxon>Eukaryota</taxon>
        <taxon>Metazoa</taxon>
        <taxon>Chordata</taxon>
        <taxon>Craniata</taxon>
        <taxon>Vertebrata</taxon>
        <taxon>Euteleostomi</taxon>
        <taxon>Actinopterygii</taxon>
        <taxon>Neopterygii</taxon>
        <taxon>Teleostei</taxon>
        <taxon>Clupei</taxon>
        <taxon>Clupeiformes</taxon>
        <taxon>Clupeoidei</taxon>
        <taxon>Engraulidae</taxon>
        <taxon>Coilinae</taxon>
        <taxon>Coilia</taxon>
    </lineage>
</organism>
<keyword evidence="6 14" id="KW-1133">Transmembrane helix</keyword>
<keyword evidence="11" id="KW-0325">Glycoprotein</keyword>
<dbReference type="InterPro" id="IPR001571">
    <property type="entry name" value="GPCR_2_VIP_rcpt"/>
</dbReference>
<evidence type="ECO:0000256" key="5">
    <source>
        <dbReference type="ARBA" id="ARBA00022729"/>
    </source>
</evidence>
<evidence type="ECO:0000256" key="9">
    <source>
        <dbReference type="ARBA" id="ARBA00023157"/>
    </source>
</evidence>
<dbReference type="PANTHER" id="PTHR45620:SF14">
    <property type="entry name" value="GROWTH HORMONE-RELEASING HORMONE RECEPTOR"/>
    <property type="match status" value="1"/>
</dbReference>
<evidence type="ECO:0000256" key="6">
    <source>
        <dbReference type="ARBA" id="ARBA00022989"/>
    </source>
</evidence>
<evidence type="ECO:0000256" key="14">
    <source>
        <dbReference type="SAM" id="Phobius"/>
    </source>
</evidence>
<dbReference type="InterPro" id="IPR017983">
    <property type="entry name" value="GPCR_2_secretin-like_CS"/>
</dbReference>
<dbReference type="PROSITE" id="PS00649">
    <property type="entry name" value="G_PROTEIN_RECEP_F2_1"/>
    <property type="match status" value="1"/>
</dbReference>
<feature type="region of interest" description="Disordered" evidence="13">
    <location>
        <begin position="92"/>
        <end position="138"/>
    </location>
</feature>
<dbReference type="PROSITE" id="PS50227">
    <property type="entry name" value="G_PROTEIN_RECEP_F2_3"/>
    <property type="match status" value="1"/>
</dbReference>
<dbReference type="InterPro" id="IPR036445">
    <property type="entry name" value="GPCR_2_extracell_dom_sf"/>
</dbReference>
<dbReference type="PANTHER" id="PTHR45620">
    <property type="entry name" value="PDF RECEPTOR-LIKE PROTEIN-RELATED"/>
    <property type="match status" value="1"/>
</dbReference>
<dbReference type="Gene3D" id="4.10.1240.10">
    <property type="entry name" value="GPCR, family 2, extracellular hormone receptor domain"/>
    <property type="match status" value="1"/>
</dbReference>
<dbReference type="InterPro" id="IPR000832">
    <property type="entry name" value="GPCR_2_secretin-like"/>
</dbReference>
<keyword evidence="5" id="KW-0732">Signal</keyword>
<evidence type="ECO:0000256" key="3">
    <source>
        <dbReference type="ARBA" id="ARBA00022475"/>
    </source>
</evidence>
<evidence type="ECO:0000256" key="7">
    <source>
        <dbReference type="ARBA" id="ARBA00023040"/>
    </source>
</evidence>
<dbReference type="Pfam" id="PF02793">
    <property type="entry name" value="HRM"/>
    <property type="match status" value="1"/>
</dbReference>
<keyword evidence="12" id="KW-0807">Transducer</keyword>
<dbReference type="PRINTS" id="PR00249">
    <property type="entry name" value="GPCRSECRETIN"/>
</dbReference>
<evidence type="ECO:0000313" key="17">
    <source>
        <dbReference type="EMBL" id="KAL2089442.1"/>
    </source>
</evidence>
<protein>
    <submittedName>
        <fullName evidence="17">Uncharacterized protein</fullName>
    </submittedName>
</protein>
<gene>
    <name evidence="17" type="ORF">ACEWY4_014130</name>
</gene>
<keyword evidence="10" id="KW-0675">Receptor</keyword>
<dbReference type="GO" id="GO:0004930">
    <property type="term" value="F:G protein-coupled receptor activity"/>
    <property type="evidence" value="ECO:0007669"/>
    <property type="project" value="UniProtKB-KW"/>
</dbReference>
<feature type="compositionally biased region" description="Acidic residues" evidence="13">
    <location>
        <begin position="93"/>
        <end position="138"/>
    </location>
</feature>
<evidence type="ECO:0000256" key="1">
    <source>
        <dbReference type="ARBA" id="ARBA00004651"/>
    </source>
</evidence>
<keyword evidence="8 14" id="KW-0472">Membrane</keyword>
<feature type="domain" description="G-protein coupled receptors family 2 profile 2" evidence="16">
    <location>
        <begin position="149"/>
        <end position="284"/>
    </location>
</feature>
<dbReference type="EMBL" id="JBHFQA010000012">
    <property type="protein sequence ID" value="KAL2089442.1"/>
    <property type="molecule type" value="Genomic_DNA"/>
</dbReference>
<keyword evidence="3" id="KW-1003">Cell membrane</keyword>
<evidence type="ECO:0000256" key="4">
    <source>
        <dbReference type="ARBA" id="ARBA00022692"/>
    </source>
</evidence>
<comment type="similarity">
    <text evidence="2">Belongs to the G-protein coupled receptor 2 family.</text>
</comment>
<evidence type="ECO:0000259" key="16">
    <source>
        <dbReference type="PROSITE" id="PS50261"/>
    </source>
</evidence>
<comment type="caution">
    <text evidence="17">The sequence shown here is derived from an EMBL/GenBank/DDBJ whole genome shotgun (WGS) entry which is preliminary data.</text>
</comment>
<sequence>MFPYKLPHHPHSTSNLGPEGCLPEWDSVVCWQAAMVGETVQLPCPAFFSLFSNGTGTISRNCSSSGWSRPFPPYHEACSVEDDIPEVRVDAAAADDDDDDDNDNDDDDDDDDDDYDDNDNDDDDDDDDDDYDDYDDNDLSGTESYFATVKLIYSVGYGASLVSLSIAVVILLVFRGLHCARNYIHIQLFFTFILKSVGVFIKDATLFRDDMDHCSLSTAACKAVVVFCHYCVMCNFSWLLVEALYINCLLLVAVPRSRRCLWAFSMLGWGEPSNWTFVLVVTVW</sequence>
<proteinExistence type="inferred from homology"/>
<evidence type="ECO:0000256" key="12">
    <source>
        <dbReference type="ARBA" id="ARBA00023224"/>
    </source>
</evidence>
<dbReference type="PRINTS" id="PR00491">
    <property type="entry name" value="VASOACTVEIPR"/>
</dbReference>
<evidence type="ECO:0000256" key="8">
    <source>
        <dbReference type="ARBA" id="ARBA00023136"/>
    </source>
</evidence>
<dbReference type="InterPro" id="IPR017981">
    <property type="entry name" value="GPCR_2-like_7TM"/>
</dbReference>
<dbReference type="PROSITE" id="PS50261">
    <property type="entry name" value="G_PROTEIN_RECEP_F2_4"/>
    <property type="match status" value="1"/>
</dbReference>
<dbReference type="SMART" id="SM00008">
    <property type="entry name" value="HormR"/>
    <property type="match status" value="1"/>
</dbReference>
<evidence type="ECO:0000259" key="15">
    <source>
        <dbReference type="PROSITE" id="PS50227"/>
    </source>
</evidence>
<feature type="transmembrane region" description="Helical" evidence="14">
    <location>
        <begin position="183"/>
        <end position="201"/>
    </location>
</feature>
<dbReference type="AlphaFoldDB" id="A0ABD1JRE3"/>
<evidence type="ECO:0000256" key="2">
    <source>
        <dbReference type="ARBA" id="ARBA00005314"/>
    </source>
</evidence>
<keyword evidence="18" id="KW-1185">Reference proteome</keyword>
<accession>A0ABD1JRE3</accession>
<dbReference type="GO" id="GO:0005886">
    <property type="term" value="C:plasma membrane"/>
    <property type="evidence" value="ECO:0007669"/>
    <property type="project" value="UniProtKB-SubCell"/>
</dbReference>
<comment type="subcellular location">
    <subcellularLocation>
        <location evidence="1">Cell membrane</location>
        <topology evidence="1">Multi-pass membrane protein</topology>
    </subcellularLocation>
</comment>
<feature type="transmembrane region" description="Helical" evidence="14">
    <location>
        <begin position="236"/>
        <end position="254"/>
    </location>
</feature>
<evidence type="ECO:0000256" key="11">
    <source>
        <dbReference type="ARBA" id="ARBA00023180"/>
    </source>
</evidence>